<protein>
    <recommendedName>
        <fullName evidence="11">DNA topoisomerase 4 subunit B</fullName>
        <ecNumber evidence="11">5.6.2.2</ecNumber>
    </recommendedName>
    <alternativeName>
        <fullName evidence="11">Topoisomerase IV subunit B</fullName>
    </alternativeName>
</protein>
<dbReference type="SUPFAM" id="SSF54211">
    <property type="entry name" value="Ribosomal protein S5 domain 2-like"/>
    <property type="match status" value="1"/>
</dbReference>
<evidence type="ECO:0000256" key="11">
    <source>
        <dbReference type="HAMAP-Rule" id="MF_00938"/>
    </source>
</evidence>
<evidence type="ECO:0000256" key="4">
    <source>
        <dbReference type="ARBA" id="ARBA00022741"/>
    </source>
</evidence>
<dbReference type="FunFam" id="3.30.230.10:FF:000047">
    <property type="entry name" value="DNA topoisomerase 4 subunit B"/>
    <property type="match status" value="1"/>
</dbReference>
<accession>A0A387FIP4</accession>
<dbReference type="SUPFAM" id="SSF56719">
    <property type="entry name" value="Type II DNA topoisomerase"/>
    <property type="match status" value="1"/>
</dbReference>
<keyword evidence="3" id="KW-0479">Metal-binding</keyword>
<evidence type="ECO:0000256" key="2">
    <source>
        <dbReference type="ARBA" id="ARBA00001946"/>
    </source>
</evidence>
<dbReference type="GO" id="GO:0003677">
    <property type="term" value="F:DNA binding"/>
    <property type="evidence" value="ECO:0007669"/>
    <property type="project" value="UniProtKB-UniRule"/>
</dbReference>
<dbReference type="SMART" id="SM00433">
    <property type="entry name" value="TOP2c"/>
    <property type="match status" value="1"/>
</dbReference>
<evidence type="ECO:0000256" key="9">
    <source>
        <dbReference type="ARBA" id="ARBA00023235"/>
    </source>
</evidence>
<dbReference type="InterPro" id="IPR018522">
    <property type="entry name" value="TopoIIA_CS"/>
</dbReference>
<dbReference type="InterPro" id="IPR005737">
    <property type="entry name" value="TopoIV_B_Gneg"/>
</dbReference>
<evidence type="ECO:0000256" key="3">
    <source>
        <dbReference type="ARBA" id="ARBA00022723"/>
    </source>
</evidence>
<dbReference type="InterPro" id="IPR006171">
    <property type="entry name" value="TOPRIM_dom"/>
</dbReference>
<dbReference type="InterPro" id="IPR000565">
    <property type="entry name" value="Topo_IIA_B"/>
</dbReference>
<organism evidence="14 15">
    <name type="scientific">Rhizobium jaguaris</name>
    <dbReference type="NCBI Taxonomy" id="1312183"/>
    <lineage>
        <taxon>Bacteria</taxon>
        <taxon>Pseudomonadati</taxon>
        <taxon>Pseudomonadota</taxon>
        <taxon>Alphaproteobacteria</taxon>
        <taxon>Hyphomicrobiales</taxon>
        <taxon>Rhizobiaceae</taxon>
        <taxon>Rhizobium/Agrobacterium group</taxon>
        <taxon>Rhizobium</taxon>
    </lineage>
</organism>
<dbReference type="OrthoDB" id="9802808at2"/>
<feature type="binding site" evidence="11">
    <location>
        <position position="48"/>
    </location>
    <ligand>
        <name>ATP</name>
        <dbReference type="ChEBI" id="CHEBI:30616"/>
    </ligand>
</feature>
<dbReference type="CDD" id="cd00822">
    <property type="entry name" value="TopoII_Trans_DNA_gyrase"/>
    <property type="match status" value="1"/>
</dbReference>
<evidence type="ECO:0000256" key="1">
    <source>
        <dbReference type="ARBA" id="ARBA00000185"/>
    </source>
</evidence>
<dbReference type="Gene3D" id="3.40.50.670">
    <property type="match status" value="1"/>
</dbReference>
<evidence type="ECO:0000256" key="8">
    <source>
        <dbReference type="ARBA" id="ARBA00023125"/>
    </source>
</evidence>
<dbReference type="EMBL" id="CP032694">
    <property type="protein sequence ID" value="AYG59200.1"/>
    <property type="molecule type" value="Genomic_DNA"/>
</dbReference>
<dbReference type="InterPro" id="IPR002288">
    <property type="entry name" value="DNA_gyrase_B_C"/>
</dbReference>
<comment type="catalytic activity">
    <reaction evidence="1 11">
        <text>ATP-dependent breakage, passage and rejoining of double-stranded DNA.</text>
        <dbReference type="EC" id="5.6.2.2"/>
    </reaction>
</comment>
<dbReference type="Proteomes" id="UP000282195">
    <property type="component" value="Chromosome"/>
</dbReference>
<reference evidence="14 15" key="1">
    <citation type="submission" date="2018-10" db="EMBL/GenBank/DDBJ databases">
        <title>Rhizobium etli, R. leguminosarum and a new Rhizobium genospecies from Phaseolus dumosus.</title>
        <authorList>
            <person name="Ramirez-Puebla S.T."/>
            <person name="Rogel-Hernandez M.A."/>
            <person name="Guerrero G."/>
            <person name="Ormeno-Orrillo E."/>
            <person name="Martinez-Romero J.C."/>
            <person name="Negrete-Yankelevich S."/>
            <person name="Martinez-Romero E."/>
        </authorList>
    </citation>
    <scope>NUCLEOTIDE SEQUENCE [LARGE SCALE GENOMIC DNA]</scope>
    <source>
        <strain evidence="14 15">CCGE525</strain>
    </source>
</reference>
<evidence type="ECO:0000313" key="15">
    <source>
        <dbReference type="Proteomes" id="UP000282195"/>
    </source>
</evidence>
<dbReference type="EC" id="5.6.2.2" evidence="11"/>
<dbReference type="KEGG" id="rjg:CCGE525_10675"/>
<dbReference type="InterPro" id="IPR036890">
    <property type="entry name" value="HATPase_C_sf"/>
</dbReference>
<dbReference type="GO" id="GO:0005524">
    <property type="term" value="F:ATP binding"/>
    <property type="evidence" value="ECO:0007669"/>
    <property type="project" value="UniProtKB-UniRule"/>
</dbReference>
<dbReference type="InterPro" id="IPR013760">
    <property type="entry name" value="Topo_IIA-like_dom_sf"/>
</dbReference>
<dbReference type="Pfam" id="PF02518">
    <property type="entry name" value="HATPase_c"/>
    <property type="match status" value="1"/>
</dbReference>
<dbReference type="NCBIfam" id="TIGR01055">
    <property type="entry name" value="parE_Gneg"/>
    <property type="match status" value="1"/>
</dbReference>
<name>A0A387FIP4_9HYPH</name>
<dbReference type="InterPro" id="IPR014721">
    <property type="entry name" value="Ribsml_uS5_D2-typ_fold_subgr"/>
</dbReference>
<dbReference type="PANTHER" id="PTHR45866:SF4">
    <property type="entry name" value="DNA TOPOISOMERASE 4 SUBUNIT B"/>
    <property type="match status" value="1"/>
</dbReference>
<feature type="compositionally biased region" description="Low complexity" evidence="12">
    <location>
        <begin position="27"/>
        <end position="47"/>
    </location>
</feature>
<proteinExistence type="inferred from homology"/>
<comment type="similarity">
    <text evidence="11">Belongs to the type II topoisomerase family. ParE type 1 subfamily.</text>
</comment>
<keyword evidence="8 11" id="KW-0238">DNA-binding</keyword>
<dbReference type="PANTHER" id="PTHR45866">
    <property type="entry name" value="DNA GYRASE/TOPOISOMERASE SUBUNIT B"/>
    <property type="match status" value="1"/>
</dbReference>
<dbReference type="GO" id="GO:0007059">
    <property type="term" value="P:chromosome segregation"/>
    <property type="evidence" value="ECO:0007669"/>
    <property type="project" value="UniProtKB-UniRule"/>
</dbReference>
<dbReference type="GO" id="GO:0006265">
    <property type="term" value="P:DNA topological change"/>
    <property type="evidence" value="ECO:0007669"/>
    <property type="project" value="UniProtKB-UniRule"/>
</dbReference>
<comment type="cofactor">
    <cofactor evidence="2">
        <name>Mg(2+)</name>
        <dbReference type="ChEBI" id="CHEBI:18420"/>
    </cofactor>
</comment>
<dbReference type="PRINTS" id="PR01159">
    <property type="entry name" value="DNAGYRASEB"/>
</dbReference>
<dbReference type="Gene3D" id="3.30.230.10">
    <property type="match status" value="1"/>
</dbReference>
<feature type="region of interest" description="Disordered" evidence="12">
    <location>
        <begin position="1"/>
        <end position="49"/>
    </location>
</feature>
<feature type="binding site" evidence="11">
    <location>
        <position position="88"/>
    </location>
    <ligand>
        <name>ATP</name>
        <dbReference type="ChEBI" id="CHEBI:30616"/>
    </ligand>
</feature>
<feature type="site" description="Interaction with DNA" evidence="11">
    <location>
        <position position="671"/>
    </location>
</feature>
<feature type="site" description="Interaction with DNA" evidence="11">
    <location>
        <position position="554"/>
    </location>
</feature>
<feature type="domain" description="Toprim" evidence="13">
    <location>
        <begin position="468"/>
        <end position="582"/>
    </location>
</feature>
<dbReference type="GO" id="GO:0046872">
    <property type="term" value="F:metal ion binding"/>
    <property type="evidence" value="ECO:0007669"/>
    <property type="project" value="UniProtKB-KW"/>
</dbReference>
<dbReference type="Pfam" id="PF01751">
    <property type="entry name" value="Toprim"/>
    <property type="match status" value="1"/>
</dbReference>
<keyword evidence="9 11" id="KW-0413">Isomerase</keyword>
<dbReference type="Gene3D" id="3.30.565.10">
    <property type="entry name" value="Histidine kinase-like ATPase, C-terminal domain"/>
    <property type="match status" value="1"/>
</dbReference>
<feature type="binding site" evidence="11">
    <location>
        <position position="115"/>
    </location>
    <ligand>
        <name>ATP</name>
        <dbReference type="ChEBI" id="CHEBI:30616"/>
    </ligand>
</feature>
<dbReference type="InterPro" id="IPR013506">
    <property type="entry name" value="Topo_IIA_bsu_dom2"/>
</dbReference>
<sequence>MDNSNDLFSGLPLSPKPEAADKPVVKAETPAATPAPRAAPTTSPAEEYGANSIRVLEGLEPVRMRPGMYIGGTDEKALHHLFAEVIDNSMDEAVAGHADFIEVYLDQRGYLTVTDNGRGIPVENHPQVPGKSTLEVIMTKLHAGGKFDGKAYETSGGLHGVGVSVVNALSDDLEVEVARNRKLYRQRFSRGLPQGGLEELGDVHNRRGTRVRFHPDPQIFGEHAKFDPARVFRMARSKAYLFGGVEIRWSCDPELVPAGGDVPEKAVFHFPGGLKDYLKATMGNEFTVTREIFAGKSEKASGHGSLEWAITWYGGDPQIHSYCNTIPTPEGGTHEAGLRIALTKGLKNYAEMTQNKRAAGITTDDVMISGVGMLSIFIREPEFVGQTKDRLATVEAQRIVENALRDPFDHYLTDNPAEAEKLLEWVIERSEERLRRRKEKEVNRKTAVRKLRLPGKLADCSQNTAEGAELFLVEGDSAGGSAKQARNRTNQAILPLRGKILNVASAGREKLSANQQIADLVQALGCGTRSKYREEDLRYQRIVVMTDADVDGAHIASLLITFFYQEMPELIRGGHLFLAVPPLYKITQGSKSIYARDDAHRLELMESEFKGKGKIEISRFKGLGEMLPAQLKETTMDPSKRTLLRVEIDEVDFEGTREAVDNLMGTKADARFRFIQERAAFAENLDI</sequence>
<dbReference type="InterPro" id="IPR003594">
    <property type="entry name" value="HATPase_dom"/>
</dbReference>
<feature type="binding site" evidence="11">
    <location>
        <position position="388"/>
    </location>
    <ligand>
        <name>ATP</name>
        <dbReference type="ChEBI" id="CHEBI:30616"/>
    </ligand>
</feature>
<evidence type="ECO:0000256" key="5">
    <source>
        <dbReference type="ARBA" id="ARBA00022840"/>
    </source>
</evidence>
<dbReference type="InterPro" id="IPR013759">
    <property type="entry name" value="Topo_IIA_B_C"/>
</dbReference>
<dbReference type="AlphaFoldDB" id="A0A387FIP4"/>
<dbReference type="Pfam" id="PF00204">
    <property type="entry name" value="DNA_gyraseB"/>
    <property type="match status" value="1"/>
</dbReference>
<dbReference type="Pfam" id="PF00986">
    <property type="entry name" value="DNA_gyraseB_C"/>
    <property type="match status" value="1"/>
</dbReference>
<evidence type="ECO:0000256" key="10">
    <source>
        <dbReference type="ARBA" id="ARBA00063644"/>
    </source>
</evidence>
<dbReference type="InterPro" id="IPR020568">
    <property type="entry name" value="Ribosomal_Su5_D2-typ_SF"/>
</dbReference>
<dbReference type="PRINTS" id="PR00418">
    <property type="entry name" value="TPI2FAMILY"/>
</dbReference>
<dbReference type="FunFam" id="3.40.50.670:FF:000006">
    <property type="entry name" value="DNA topoisomerase (ATP-hydrolyzing)"/>
    <property type="match status" value="1"/>
</dbReference>
<evidence type="ECO:0000256" key="7">
    <source>
        <dbReference type="ARBA" id="ARBA00023029"/>
    </source>
</evidence>
<dbReference type="PROSITE" id="PS00177">
    <property type="entry name" value="TOPOISOMERASE_II"/>
    <property type="match status" value="1"/>
</dbReference>
<feature type="binding site" evidence="11">
    <location>
        <begin position="157"/>
        <end position="163"/>
    </location>
    <ligand>
        <name>ATP</name>
        <dbReference type="ChEBI" id="CHEBI:30616"/>
    </ligand>
</feature>
<dbReference type="SMART" id="SM00387">
    <property type="entry name" value="HATPase_c"/>
    <property type="match status" value="1"/>
</dbReference>
<dbReference type="InterPro" id="IPR001241">
    <property type="entry name" value="Topo_IIA"/>
</dbReference>
<dbReference type="CDD" id="cd16928">
    <property type="entry name" value="HATPase_GyrB-like"/>
    <property type="match status" value="1"/>
</dbReference>
<evidence type="ECO:0000256" key="6">
    <source>
        <dbReference type="ARBA" id="ARBA00022842"/>
    </source>
</evidence>
<dbReference type="HAMAP" id="MF_00938">
    <property type="entry name" value="ParE_type1"/>
    <property type="match status" value="1"/>
</dbReference>
<dbReference type="PROSITE" id="PS50880">
    <property type="entry name" value="TOPRIM"/>
    <property type="match status" value="1"/>
</dbReference>
<keyword evidence="6" id="KW-0460">Magnesium</keyword>
<evidence type="ECO:0000256" key="12">
    <source>
        <dbReference type="SAM" id="MobiDB-lite"/>
    </source>
</evidence>
<gene>
    <name evidence="11 14" type="primary">parE</name>
    <name evidence="14" type="ORF">CCGE525_10675</name>
</gene>
<dbReference type="GO" id="GO:0003918">
    <property type="term" value="F:DNA topoisomerase type II (double strand cut, ATP-hydrolyzing) activity"/>
    <property type="evidence" value="ECO:0007669"/>
    <property type="project" value="UniProtKB-UniRule"/>
</dbReference>
<keyword evidence="7 11" id="KW-0799">Topoisomerase</keyword>
<dbReference type="RefSeq" id="WP_120704221.1">
    <property type="nucleotide sequence ID" value="NZ_CP032694.1"/>
</dbReference>
<comment type="subunit">
    <text evidence="10 11">Heterotetramer composed of ParC and ParE.</text>
</comment>
<evidence type="ECO:0000313" key="14">
    <source>
        <dbReference type="EMBL" id="AYG59200.1"/>
    </source>
</evidence>
<evidence type="ECO:0000259" key="13">
    <source>
        <dbReference type="PROSITE" id="PS50880"/>
    </source>
</evidence>
<comment type="function">
    <text evidence="11">Topoisomerase IV is essential for chromosome segregation. It relaxes supercoiled DNA. Performs the decatenation events required during the replication of a circular DNA molecule.</text>
</comment>
<keyword evidence="5 11" id="KW-0067">ATP-binding</keyword>
<dbReference type="FunFam" id="3.30.565.10:FF:000002">
    <property type="entry name" value="DNA gyrase subunit B"/>
    <property type="match status" value="1"/>
</dbReference>
<keyword evidence="15" id="KW-1185">Reference proteome</keyword>
<dbReference type="SUPFAM" id="SSF55874">
    <property type="entry name" value="ATPase domain of HSP90 chaperone/DNA topoisomerase II/histidine kinase"/>
    <property type="match status" value="1"/>
</dbReference>
<dbReference type="GO" id="GO:0005694">
    <property type="term" value="C:chromosome"/>
    <property type="evidence" value="ECO:0007669"/>
    <property type="project" value="InterPro"/>
</dbReference>
<feature type="site" description="Interaction with DNA" evidence="11">
    <location>
        <position position="502"/>
    </location>
</feature>
<keyword evidence="4 11" id="KW-0547">Nucleotide-binding</keyword>